<evidence type="ECO:0000313" key="1">
    <source>
        <dbReference type="EMBL" id="MFC5826218.1"/>
    </source>
</evidence>
<keyword evidence="2" id="KW-1185">Reference proteome</keyword>
<dbReference type="RefSeq" id="WP_379515719.1">
    <property type="nucleotide sequence ID" value="NZ_JBHSPA010000023.1"/>
</dbReference>
<organism evidence="1 2">
    <name type="scientific">Nonomuraea insulae</name>
    <dbReference type="NCBI Taxonomy" id="1616787"/>
    <lineage>
        <taxon>Bacteria</taxon>
        <taxon>Bacillati</taxon>
        <taxon>Actinomycetota</taxon>
        <taxon>Actinomycetes</taxon>
        <taxon>Streptosporangiales</taxon>
        <taxon>Streptosporangiaceae</taxon>
        <taxon>Nonomuraea</taxon>
    </lineage>
</organism>
<comment type="caution">
    <text evidence="1">The sequence shown here is derived from an EMBL/GenBank/DDBJ whole genome shotgun (WGS) entry which is preliminary data.</text>
</comment>
<dbReference type="Proteomes" id="UP001596058">
    <property type="component" value="Unassembled WGS sequence"/>
</dbReference>
<sequence length="101" mass="11188">MTTRATCVPAASDTKFSAIRSHSLGLAQALTEIVIWLDLSDDITPEATIKVLEPVVTLLRDLPEQDRQALADLINEFAQEETDPDRHLTAWEATETLDLLT</sequence>
<dbReference type="EMBL" id="JBHSPA010000023">
    <property type="protein sequence ID" value="MFC5826218.1"/>
    <property type="molecule type" value="Genomic_DNA"/>
</dbReference>
<proteinExistence type="predicted"/>
<gene>
    <name evidence="1" type="ORF">ACFPZ3_20315</name>
</gene>
<reference evidence="2" key="1">
    <citation type="journal article" date="2019" name="Int. J. Syst. Evol. Microbiol.">
        <title>The Global Catalogue of Microorganisms (GCM) 10K type strain sequencing project: providing services to taxonomists for standard genome sequencing and annotation.</title>
        <authorList>
            <consortium name="The Broad Institute Genomics Platform"/>
            <consortium name="The Broad Institute Genome Sequencing Center for Infectious Disease"/>
            <person name="Wu L."/>
            <person name="Ma J."/>
        </authorList>
    </citation>
    <scope>NUCLEOTIDE SEQUENCE [LARGE SCALE GENOMIC DNA]</scope>
    <source>
        <strain evidence="2">CCUG 53903</strain>
    </source>
</reference>
<evidence type="ECO:0000313" key="2">
    <source>
        <dbReference type="Proteomes" id="UP001596058"/>
    </source>
</evidence>
<accession>A0ABW1CNY9</accession>
<name>A0ABW1CNY9_9ACTN</name>
<protein>
    <submittedName>
        <fullName evidence="1">Uncharacterized protein</fullName>
    </submittedName>
</protein>